<evidence type="ECO:0000313" key="2">
    <source>
        <dbReference type="WBParaSite" id="SRDH1_72660.1"/>
    </source>
</evidence>
<dbReference type="WBParaSite" id="SRDH1_72660.1">
    <property type="protein sequence ID" value="SRDH1_72660.1"/>
    <property type="gene ID" value="SRDH1_72660"/>
</dbReference>
<sequence length="105" mass="12194">MLIRRIKSWKTVVPDNIPTEALMSHIGATENMFHVLFRKDWEEEQVLTDWKGHVIKIPKKRDLNKCVNYRGISLLPVPGKVYNCVDEPNERFGSCPVSRSTDRIT</sequence>
<name>A0AA85G252_9TREM</name>
<reference evidence="1" key="1">
    <citation type="submission" date="2022-06" db="EMBL/GenBank/DDBJ databases">
        <authorList>
            <person name="Berger JAMES D."/>
            <person name="Berger JAMES D."/>
        </authorList>
    </citation>
    <scope>NUCLEOTIDE SEQUENCE [LARGE SCALE GENOMIC DNA]</scope>
</reference>
<reference evidence="2" key="2">
    <citation type="submission" date="2023-11" db="UniProtKB">
        <authorList>
            <consortium name="WormBaseParasite"/>
        </authorList>
    </citation>
    <scope>IDENTIFICATION</scope>
</reference>
<organism evidence="1 2">
    <name type="scientific">Schistosoma rodhaini</name>
    <dbReference type="NCBI Taxonomy" id="6188"/>
    <lineage>
        <taxon>Eukaryota</taxon>
        <taxon>Metazoa</taxon>
        <taxon>Spiralia</taxon>
        <taxon>Lophotrochozoa</taxon>
        <taxon>Platyhelminthes</taxon>
        <taxon>Trematoda</taxon>
        <taxon>Digenea</taxon>
        <taxon>Strigeidida</taxon>
        <taxon>Schistosomatoidea</taxon>
        <taxon>Schistosomatidae</taxon>
        <taxon>Schistosoma</taxon>
    </lineage>
</organism>
<proteinExistence type="predicted"/>
<accession>A0AA85G252</accession>
<protein>
    <submittedName>
        <fullName evidence="2">Uncharacterized protein</fullName>
    </submittedName>
</protein>
<dbReference type="AlphaFoldDB" id="A0AA85G252"/>
<evidence type="ECO:0000313" key="1">
    <source>
        <dbReference type="Proteomes" id="UP000050792"/>
    </source>
</evidence>
<keyword evidence="1" id="KW-1185">Reference proteome</keyword>
<dbReference type="Proteomes" id="UP000050792">
    <property type="component" value="Unassembled WGS sequence"/>
</dbReference>